<gene>
    <name evidence="10" type="ORF">A4U43_C01F13450</name>
</gene>
<dbReference type="GO" id="GO:0012505">
    <property type="term" value="C:endomembrane system"/>
    <property type="evidence" value="ECO:0007669"/>
    <property type="project" value="UniProtKB-SubCell"/>
</dbReference>
<dbReference type="Gramene" id="ONK80066">
    <property type="protein sequence ID" value="ONK80066"/>
    <property type="gene ID" value="A4U43_C01F13450"/>
</dbReference>
<feature type="binding site" evidence="8">
    <location>
        <position position="37"/>
    </location>
    <ligand>
        <name>UDP-alpha-D-glucose</name>
        <dbReference type="ChEBI" id="CHEBI:58885"/>
    </ligand>
</feature>
<organism evidence="10 11">
    <name type="scientific">Asparagus officinalis</name>
    <name type="common">Garden asparagus</name>
    <dbReference type="NCBI Taxonomy" id="4686"/>
    <lineage>
        <taxon>Eukaryota</taxon>
        <taxon>Viridiplantae</taxon>
        <taxon>Streptophyta</taxon>
        <taxon>Embryophyta</taxon>
        <taxon>Tracheophyta</taxon>
        <taxon>Spermatophyta</taxon>
        <taxon>Magnoliopsida</taxon>
        <taxon>Liliopsida</taxon>
        <taxon>Asparagales</taxon>
        <taxon>Asparagaceae</taxon>
        <taxon>Asparagoideae</taxon>
        <taxon>Asparagus</taxon>
    </lineage>
</organism>
<dbReference type="Pfam" id="PF03552">
    <property type="entry name" value="Cellulose_synt"/>
    <property type="match status" value="2"/>
</dbReference>
<evidence type="ECO:0000313" key="11">
    <source>
        <dbReference type="Proteomes" id="UP000243459"/>
    </source>
</evidence>
<keyword evidence="6" id="KW-0472">Membrane</keyword>
<dbReference type="GO" id="GO:0071555">
    <property type="term" value="P:cell wall organization"/>
    <property type="evidence" value="ECO:0007669"/>
    <property type="project" value="UniProtKB-KW"/>
</dbReference>
<dbReference type="AlphaFoldDB" id="A0A5P1FP29"/>
<feature type="region of interest" description="Disordered" evidence="9">
    <location>
        <begin position="384"/>
        <end position="407"/>
    </location>
</feature>
<evidence type="ECO:0000256" key="1">
    <source>
        <dbReference type="ARBA" id="ARBA00004308"/>
    </source>
</evidence>
<evidence type="ECO:0000256" key="3">
    <source>
        <dbReference type="ARBA" id="ARBA00022679"/>
    </source>
</evidence>
<evidence type="ECO:0000313" key="10">
    <source>
        <dbReference type="EMBL" id="ONK80066.1"/>
    </source>
</evidence>
<dbReference type="PANTHER" id="PTHR13301">
    <property type="entry name" value="X-BOX TRANSCRIPTION FACTOR-RELATED"/>
    <property type="match status" value="1"/>
</dbReference>
<evidence type="ECO:0000256" key="2">
    <source>
        <dbReference type="ARBA" id="ARBA00022676"/>
    </source>
</evidence>
<feature type="compositionally biased region" description="Basic residues" evidence="9">
    <location>
        <begin position="164"/>
        <end position="175"/>
    </location>
</feature>
<evidence type="ECO:0000256" key="6">
    <source>
        <dbReference type="ARBA" id="ARBA00023136"/>
    </source>
</evidence>
<evidence type="ECO:0000256" key="7">
    <source>
        <dbReference type="ARBA" id="ARBA00023316"/>
    </source>
</evidence>
<feature type="region of interest" description="Disordered" evidence="9">
    <location>
        <begin position="149"/>
        <end position="178"/>
    </location>
</feature>
<dbReference type="Proteomes" id="UP000243459">
    <property type="component" value="Chromosome 1"/>
</dbReference>
<evidence type="ECO:0000256" key="5">
    <source>
        <dbReference type="ARBA" id="ARBA00022989"/>
    </source>
</evidence>
<feature type="binding site" evidence="8">
    <location>
        <position position="73"/>
    </location>
    <ligand>
        <name>UDP-alpha-D-glucose</name>
        <dbReference type="ChEBI" id="CHEBI:58885"/>
    </ligand>
</feature>
<dbReference type="GO" id="GO:0030244">
    <property type="term" value="P:cellulose biosynthetic process"/>
    <property type="evidence" value="ECO:0007669"/>
    <property type="project" value="InterPro"/>
</dbReference>
<proteinExistence type="predicted"/>
<accession>A0A5P1FP29</accession>
<protein>
    <submittedName>
        <fullName evidence="10">Uncharacterized protein</fullName>
    </submittedName>
</protein>
<sequence>MGDLISLAWTLKEKFESPSPSNPDGRSDLPGMDVFISTADVEKEPPLTIANAMLSILTTEYPVEKLALYISDDGGLCLPLRRWLRLHRLQRSGCPSVGSIILSPEILTIIFSLKGDPTKNKKRPDFVKDRRRIKREYDEFKVRINGLPKKKSRRDVVRSTNASKNKRKSSSKKRANPSTYSIKLATATWMADGTHWPGTWYQSAPDHAKGDHAGIIQVMIKTLSHEPVYGNSGYHPFMNITGIETRILMFIYMRVSRETPWRFEGIDPSDRYVNHNTVFFDGNMRALNGLQGPMYVGTGCLFRRYALYDFNPPRANDYYGAIGQIKVLGQPIPVLAPVNGEDSEEDGSEANERDVHPDLITPMKFGNSSMFLNSIPVAEFQGRPLADHPSVNHGRPPSSLLAPRPPLDAPTVAEAVSVISCW</sequence>
<comment type="subcellular location">
    <subcellularLocation>
        <location evidence="1">Endomembrane system</location>
    </subcellularLocation>
</comment>
<evidence type="ECO:0000256" key="9">
    <source>
        <dbReference type="SAM" id="MobiDB-lite"/>
    </source>
</evidence>
<name>A0A5P1FP29_ASPOF</name>
<keyword evidence="7" id="KW-0961">Cell wall biogenesis/degradation</keyword>
<reference evidence="11" key="1">
    <citation type="journal article" date="2017" name="Nat. Commun.">
        <title>The asparagus genome sheds light on the origin and evolution of a young Y chromosome.</title>
        <authorList>
            <person name="Harkess A."/>
            <person name="Zhou J."/>
            <person name="Xu C."/>
            <person name="Bowers J.E."/>
            <person name="Van der Hulst R."/>
            <person name="Ayyampalayam S."/>
            <person name="Mercati F."/>
            <person name="Riccardi P."/>
            <person name="McKain M.R."/>
            <person name="Kakrana A."/>
            <person name="Tang H."/>
            <person name="Ray J."/>
            <person name="Groenendijk J."/>
            <person name="Arikit S."/>
            <person name="Mathioni S.M."/>
            <person name="Nakano M."/>
            <person name="Shan H."/>
            <person name="Telgmann-Rauber A."/>
            <person name="Kanno A."/>
            <person name="Yue Z."/>
            <person name="Chen H."/>
            <person name="Li W."/>
            <person name="Chen Y."/>
            <person name="Xu X."/>
            <person name="Zhang Y."/>
            <person name="Luo S."/>
            <person name="Chen H."/>
            <person name="Gao J."/>
            <person name="Mao Z."/>
            <person name="Pires J.C."/>
            <person name="Luo M."/>
            <person name="Kudrna D."/>
            <person name="Wing R.A."/>
            <person name="Meyers B.C."/>
            <person name="Yi K."/>
            <person name="Kong H."/>
            <person name="Lavrijsen P."/>
            <person name="Sunseri F."/>
            <person name="Falavigna A."/>
            <person name="Ye Y."/>
            <person name="Leebens-Mack J.H."/>
            <person name="Chen G."/>
        </authorList>
    </citation>
    <scope>NUCLEOTIDE SEQUENCE [LARGE SCALE GENOMIC DNA]</scope>
    <source>
        <strain evidence="11">cv. DH0086</strain>
    </source>
</reference>
<keyword evidence="4" id="KW-0812">Transmembrane</keyword>
<dbReference type="EMBL" id="CM007381">
    <property type="protein sequence ID" value="ONK80066.1"/>
    <property type="molecule type" value="Genomic_DNA"/>
</dbReference>
<evidence type="ECO:0000256" key="4">
    <source>
        <dbReference type="ARBA" id="ARBA00022692"/>
    </source>
</evidence>
<keyword evidence="3" id="KW-0808">Transferase</keyword>
<evidence type="ECO:0000256" key="8">
    <source>
        <dbReference type="PIRSR" id="PIRSR605150-2"/>
    </source>
</evidence>
<keyword evidence="11" id="KW-1185">Reference proteome</keyword>
<feature type="binding site" evidence="8">
    <location>
        <position position="43"/>
    </location>
    <ligand>
        <name>UDP-alpha-D-glucose</name>
        <dbReference type="ChEBI" id="CHEBI:58885"/>
    </ligand>
</feature>
<dbReference type="GO" id="GO:0016020">
    <property type="term" value="C:membrane"/>
    <property type="evidence" value="ECO:0007669"/>
    <property type="project" value="InterPro"/>
</dbReference>
<feature type="binding site" evidence="8">
    <location>
        <position position="44"/>
    </location>
    <ligand>
        <name>UDP-alpha-D-glucose</name>
        <dbReference type="ChEBI" id="CHEBI:58885"/>
    </ligand>
</feature>
<dbReference type="InterPro" id="IPR005150">
    <property type="entry name" value="Cellulose_synth"/>
</dbReference>
<keyword evidence="5" id="KW-1133">Transmembrane helix</keyword>
<keyword evidence="2" id="KW-0328">Glycosyltransferase</keyword>
<dbReference type="GO" id="GO:0016760">
    <property type="term" value="F:cellulose synthase (UDP-forming) activity"/>
    <property type="evidence" value="ECO:0007669"/>
    <property type="project" value="InterPro"/>
</dbReference>